<dbReference type="Gene3D" id="2.60.40.10">
    <property type="entry name" value="Immunoglobulins"/>
    <property type="match status" value="1"/>
</dbReference>
<organism evidence="2 3">
    <name type="scientific">Candidatus Sulfuritelmatomonas gaucii</name>
    <dbReference type="NCBI Taxonomy" id="2043161"/>
    <lineage>
        <taxon>Bacteria</taxon>
        <taxon>Pseudomonadati</taxon>
        <taxon>Acidobacteriota</taxon>
        <taxon>Terriglobia</taxon>
        <taxon>Terriglobales</taxon>
        <taxon>Acidobacteriaceae</taxon>
        <taxon>Candidatus Sulfuritelmatomonas</taxon>
    </lineage>
</organism>
<evidence type="ECO:0000259" key="1">
    <source>
        <dbReference type="Pfam" id="PF01833"/>
    </source>
</evidence>
<sequence length="949" mass="99501">MRVLCPRGPRPITASLWPSLLLLTALIPGCGGGSLAVNLGTIAAISAPANTLRVNQTMQLSSQYLASGQPVTFSVNGIPGGNATVGTISSTGLYTAPAVVPNPYTVQITSSIAKYPGATPGSVSVQIWNPIPVLGGVTPNGFSEGVTTVTVNGSQFVYGAQISWNGAAVSTTFVSPTELVAQIAAPNPGVFPLTVTNPNPGSATAPPLSLKVGPGQVVLLLEPNDGTDVRVSNTLNLGLMVNGTDNPAVTLQVNGIAGGNAIVGTAVSNTNGSITYTAPPVVPTPSNIVQLTITSVDNPTVSITQNISVMNPIPILTAATPMNFNPGSATIVLTGSQFINGAQVLVDGSPVSTTFNSGGQLAATVDITNPGNLDLQVLNPAPGPATSADLIATVNGTPPTPIVSPGDAARFLEQATFGATDADVRDVSLNGFQWWLDQQFALPATATEPAVEQAVIVNNPPCASGDVKCNAALFVQNDKNDDLVQDAFWQQSLTAPDQLRQRVKYALSQLFVISSNNTSTIQSMPRGEAGYYDMLGADAFGNFRQLLQDVTLSPMMGQFLSMQGNDKGNANTDPDENYAREVQQLFTIGLWQLNDDGTQKLDGNGNPIPTYSNTDVKGLAAVFTGWSWNIPGDSSDNAWSNCCVYVGPGYGEELLSMQSFPNHHSTVEKDFLGVTIPASGSPDPAGDLKIALDTLFNHPNLPAFFSKQMIEHLVTSNPSPAYVNRIAQVFKNDGTGVRGNLQAVITAILMDPEARDTATVVGTAQYGKVREPLLRYAEWARAFTAQSRTGSFNIGSAEDSIYGYNEMWLRSPTVFNWFAPNYTPPNTSISSAGLFAPEMQIVNVSSVVGFINYMQGAIGSNALGGSDVFSSYATEMSLAATPDQLLDRINLLLMAGQMNTTLYNQILATINSIPIPTGGDQNAVNAALLSRVQAAIYLTVASPDFAAQQ</sequence>
<reference evidence="3" key="1">
    <citation type="submission" date="2018-02" db="EMBL/GenBank/DDBJ databases">
        <authorList>
            <person name="Hausmann B."/>
        </authorList>
    </citation>
    <scope>NUCLEOTIDE SEQUENCE [LARGE SCALE GENOMIC DNA]</scope>
    <source>
        <strain evidence="3">Peat soil MAG SbA5</strain>
    </source>
</reference>
<evidence type="ECO:0000313" key="2">
    <source>
        <dbReference type="EMBL" id="SPE26882.1"/>
    </source>
</evidence>
<dbReference type="OrthoDB" id="9772295at2"/>
<feature type="domain" description="IPT/TIG" evidence="1">
    <location>
        <begin position="132"/>
        <end position="203"/>
    </location>
</feature>
<dbReference type="PANTHER" id="PTHR43737">
    <property type="entry name" value="BLL7424 PROTEIN"/>
    <property type="match status" value="1"/>
</dbReference>
<name>A0A2N9LUG5_9BACT</name>
<dbReference type="PANTHER" id="PTHR43737:SF1">
    <property type="entry name" value="DUF1501 DOMAIN-CONTAINING PROTEIN"/>
    <property type="match status" value="1"/>
</dbReference>
<dbReference type="Proteomes" id="UP000239735">
    <property type="component" value="Unassembled WGS sequence"/>
</dbReference>
<gene>
    <name evidence="2" type="ORF">SBA5_560048</name>
</gene>
<dbReference type="EMBL" id="OKRB01000115">
    <property type="protein sequence ID" value="SPE26882.1"/>
    <property type="molecule type" value="Genomic_DNA"/>
</dbReference>
<dbReference type="InterPro" id="IPR014917">
    <property type="entry name" value="DUF1800"/>
</dbReference>
<protein>
    <recommendedName>
        <fullName evidence="1">IPT/TIG domain-containing protein</fullName>
    </recommendedName>
</protein>
<dbReference type="Pfam" id="PF08811">
    <property type="entry name" value="DUF1800"/>
    <property type="match status" value="1"/>
</dbReference>
<dbReference type="Pfam" id="PF01833">
    <property type="entry name" value="TIG"/>
    <property type="match status" value="2"/>
</dbReference>
<dbReference type="InterPro" id="IPR014756">
    <property type="entry name" value="Ig_E-set"/>
</dbReference>
<evidence type="ECO:0000313" key="3">
    <source>
        <dbReference type="Proteomes" id="UP000239735"/>
    </source>
</evidence>
<accession>A0A2N9LUG5</accession>
<feature type="domain" description="IPT/TIG" evidence="1">
    <location>
        <begin position="314"/>
        <end position="381"/>
    </location>
</feature>
<dbReference type="SUPFAM" id="SSF81296">
    <property type="entry name" value="E set domains"/>
    <property type="match status" value="2"/>
</dbReference>
<dbReference type="InterPro" id="IPR002909">
    <property type="entry name" value="IPT_dom"/>
</dbReference>
<dbReference type="AlphaFoldDB" id="A0A2N9LUG5"/>
<proteinExistence type="predicted"/>
<dbReference type="InterPro" id="IPR013783">
    <property type="entry name" value="Ig-like_fold"/>
</dbReference>